<organism evidence="1 2">
    <name type="scientific">Actinomadura adrarensis</name>
    <dbReference type="NCBI Taxonomy" id="1819600"/>
    <lineage>
        <taxon>Bacteria</taxon>
        <taxon>Bacillati</taxon>
        <taxon>Actinomycetota</taxon>
        <taxon>Actinomycetes</taxon>
        <taxon>Streptosporangiales</taxon>
        <taxon>Thermomonosporaceae</taxon>
        <taxon>Actinomadura</taxon>
    </lineage>
</organism>
<reference evidence="2" key="1">
    <citation type="journal article" date="2019" name="Int. J. Syst. Evol. Microbiol.">
        <title>The Global Catalogue of Microorganisms (GCM) 10K type strain sequencing project: providing services to taxonomists for standard genome sequencing and annotation.</title>
        <authorList>
            <consortium name="The Broad Institute Genomics Platform"/>
            <consortium name="The Broad Institute Genome Sequencing Center for Infectious Disease"/>
            <person name="Wu L."/>
            <person name="Ma J."/>
        </authorList>
    </citation>
    <scope>NUCLEOTIDE SEQUENCE [LARGE SCALE GENOMIC DNA]</scope>
    <source>
        <strain evidence="2">JCM 31696</strain>
    </source>
</reference>
<gene>
    <name evidence="1" type="ORF">ACFQ07_27920</name>
</gene>
<evidence type="ECO:0008006" key="3">
    <source>
        <dbReference type="Google" id="ProtNLM"/>
    </source>
</evidence>
<proteinExistence type="predicted"/>
<comment type="caution">
    <text evidence="1">The sequence shown here is derived from an EMBL/GenBank/DDBJ whole genome shotgun (WGS) entry which is preliminary data.</text>
</comment>
<dbReference type="Proteomes" id="UP001597083">
    <property type="component" value="Unassembled WGS sequence"/>
</dbReference>
<keyword evidence="2" id="KW-1185">Reference proteome</keyword>
<protein>
    <recommendedName>
        <fullName evidence="3">DUF3298 domain-containing protein</fullName>
    </recommendedName>
</protein>
<accession>A0ABW3CR28</accession>
<dbReference type="EMBL" id="JBHTIR010003956">
    <property type="protein sequence ID" value="MFD0856098.1"/>
    <property type="molecule type" value="Genomic_DNA"/>
</dbReference>
<name>A0ABW3CR28_9ACTN</name>
<sequence length="256" mass="27600">AGGTYAVTNLGDEPQQPPARPVAATVAVHNQRYTNIPFVVQNAQYVRVSGLGDPAIERRVNQLLRAPLDEAIEYVRSSTSGTGGDCTQTARLSSTAQIGLRTPSLISAVYTHEAELCAPADGRLPGRAVTVDLRTGRVLGPEDVFKPAMFTTSALNSLWGRMNSRLEYSLSASRCNDFELERRDFLQANQGGAPSGLRQPAATVFLAPDGFEINWAVIGSACEYDRMHAPYSSVRDMLKPELLARIPAAGPSPQRS</sequence>
<evidence type="ECO:0000313" key="2">
    <source>
        <dbReference type="Proteomes" id="UP001597083"/>
    </source>
</evidence>
<feature type="non-terminal residue" evidence="1">
    <location>
        <position position="1"/>
    </location>
</feature>
<evidence type="ECO:0000313" key="1">
    <source>
        <dbReference type="EMBL" id="MFD0856098.1"/>
    </source>
</evidence>